<comment type="similarity">
    <text evidence="2">Belongs to the peptidase S49 family.</text>
</comment>
<dbReference type="SUPFAM" id="SSF52096">
    <property type="entry name" value="ClpP/crotonase"/>
    <property type="match status" value="1"/>
</dbReference>
<reference evidence="14" key="1">
    <citation type="submission" date="2017-08" db="EMBL/GenBank/DDBJ databases">
        <title>Direct submision.</title>
        <authorList>
            <person name="Kim S.-J."/>
            <person name="Rhee S.-K."/>
        </authorList>
    </citation>
    <scope>NUCLEOTIDE SEQUENCE [LARGE SCALE GENOMIC DNA]</scope>
    <source>
        <strain evidence="14">GI5</strain>
    </source>
</reference>
<evidence type="ECO:0000256" key="5">
    <source>
        <dbReference type="ARBA" id="ARBA00022692"/>
    </source>
</evidence>
<gene>
    <name evidence="13" type="ORF">Kalk_01375</name>
</gene>
<evidence type="ECO:0000256" key="4">
    <source>
        <dbReference type="ARBA" id="ARBA00022670"/>
    </source>
</evidence>
<keyword evidence="3" id="KW-1003">Cell membrane</keyword>
<dbReference type="KEGG" id="kak:Kalk_01375"/>
<keyword evidence="6" id="KW-0378">Hydrolase</keyword>
<evidence type="ECO:0000256" key="9">
    <source>
        <dbReference type="ARBA" id="ARBA00023136"/>
    </source>
</evidence>
<keyword evidence="14" id="KW-1185">Reference proteome</keyword>
<evidence type="ECO:0000256" key="2">
    <source>
        <dbReference type="ARBA" id="ARBA00008683"/>
    </source>
</evidence>
<evidence type="ECO:0000256" key="1">
    <source>
        <dbReference type="ARBA" id="ARBA00004236"/>
    </source>
</evidence>
<dbReference type="PANTHER" id="PTHR42987">
    <property type="entry name" value="PEPTIDASE S49"/>
    <property type="match status" value="1"/>
</dbReference>
<feature type="domain" description="Peptidase S49 N-terminal proteobacteria" evidence="12">
    <location>
        <begin position="2"/>
        <end position="151"/>
    </location>
</feature>
<evidence type="ECO:0000256" key="8">
    <source>
        <dbReference type="ARBA" id="ARBA00022989"/>
    </source>
</evidence>
<keyword evidence="9 10" id="KW-0472">Membrane</keyword>
<dbReference type="Pfam" id="PF08496">
    <property type="entry name" value="Peptidase_S49_N"/>
    <property type="match status" value="1"/>
</dbReference>
<dbReference type="Gene3D" id="3.90.226.10">
    <property type="entry name" value="2-enoyl-CoA Hydratase, Chain A, domain 1"/>
    <property type="match status" value="1"/>
</dbReference>
<dbReference type="NCBIfam" id="NF008745">
    <property type="entry name" value="PRK11778.1"/>
    <property type="match status" value="1"/>
</dbReference>
<evidence type="ECO:0000256" key="3">
    <source>
        <dbReference type="ARBA" id="ARBA00022475"/>
    </source>
</evidence>
<sequence length="345" mass="38984">MEFLSEYGLFLAKAVTVVIAIIMIISVAAASAQSRQRRDHKGEIMVTPLNDFFDDLQDTLRHYLLDKHELKELEKARKKEEKAKKKIKDEPRRKRIFVLDFDGDVKASGVEHFANEITAVLTMVERQDEVVLRLESPGGQVHSYGLASSQLERFRQREIPLTVCVDKVAASGGYMMACTANKIIAAPFAILGSIGVVAELPNFNRILRKYDVDYDIYTAGEFKRTVTMLGENTDEGKKKFVEEIEETHVLFKELIKRNRPSLDVDTVATGEHWYGNQCLEKGLIDDIQTSDDYLYAASKDCDIYEVSYEMKKTMADRLGFAMEGALTKSLTRLMGSLTSRGKSLV</sequence>
<protein>
    <submittedName>
        <fullName evidence="13">Protease SohB</fullName>
    </submittedName>
</protein>
<dbReference type="Pfam" id="PF01343">
    <property type="entry name" value="Peptidase_S49"/>
    <property type="match status" value="1"/>
</dbReference>
<dbReference type="InterPro" id="IPR029045">
    <property type="entry name" value="ClpP/crotonase-like_dom_sf"/>
</dbReference>
<name>A0A2K9LRA1_9GAMM</name>
<feature type="transmembrane region" description="Helical" evidence="10">
    <location>
        <begin position="12"/>
        <end position="32"/>
    </location>
</feature>
<proteinExistence type="inferred from homology"/>
<dbReference type="InterPro" id="IPR013703">
    <property type="entry name" value="Peptidase_S49_N_proteobac"/>
</dbReference>
<dbReference type="EMBL" id="CP022684">
    <property type="protein sequence ID" value="AUM14797.1"/>
    <property type="molecule type" value="Genomic_DNA"/>
</dbReference>
<evidence type="ECO:0000259" key="11">
    <source>
        <dbReference type="Pfam" id="PF01343"/>
    </source>
</evidence>
<organism evidence="13 14">
    <name type="scientific">Ketobacter alkanivorans</name>
    <dbReference type="NCBI Taxonomy" id="1917421"/>
    <lineage>
        <taxon>Bacteria</taxon>
        <taxon>Pseudomonadati</taxon>
        <taxon>Pseudomonadota</taxon>
        <taxon>Gammaproteobacteria</taxon>
        <taxon>Pseudomonadales</taxon>
        <taxon>Ketobacteraceae</taxon>
        <taxon>Ketobacter</taxon>
    </lineage>
</organism>
<dbReference type="AlphaFoldDB" id="A0A2K9LRA1"/>
<keyword evidence="4 13" id="KW-0645">Protease</keyword>
<evidence type="ECO:0000256" key="6">
    <source>
        <dbReference type="ARBA" id="ARBA00022801"/>
    </source>
</evidence>
<dbReference type="PANTHER" id="PTHR42987:SF4">
    <property type="entry name" value="PROTEASE SOHB-RELATED"/>
    <property type="match status" value="1"/>
</dbReference>
<evidence type="ECO:0000256" key="7">
    <source>
        <dbReference type="ARBA" id="ARBA00022825"/>
    </source>
</evidence>
<dbReference type="InterPro" id="IPR047272">
    <property type="entry name" value="S49_SppA_C"/>
</dbReference>
<keyword evidence="5 10" id="KW-0812">Transmembrane</keyword>
<evidence type="ECO:0000313" key="13">
    <source>
        <dbReference type="EMBL" id="AUM14797.1"/>
    </source>
</evidence>
<dbReference type="Proteomes" id="UP000235116">
    <property type="component" value="Chromosome"/>
</dbReference>
<feature type="domain" description="Peptidase S49" evidence="11">
    <location>
        <begin position="154"/>
        <end position="300"/>
    </location>
</feature>
<dbReference type="GO" id="GO:0006508">
    <property type="term" value="P:proteolysis"/>
    <property type="evidence" value="ECO:0007669"/>
    <property type="project" value="UniProtKB-KW"/>
</dbReference>
<keyword evidence="8 10" id="KW-1133">Transmembrane helix</keyword>
<evidence type="ECO:0000259" key="12">
    <source>
        <dbReference type="Pfam" id="PF08496"/>
    </source>
</evidence>
<dbReference type="GO" id="GO:0005886">
    <property type="term" value="C:plasma membrane"/>
    <property type="evidence" value="ECO:0007669"/>
    <property type="project" value="UniProtKB-SubCell"/>
</dbReference>
<keyword evidence="7" id="KW-0720">Serine protease</keyword>
<dbReference type="Gene3D" id="6.20.330.10">
    <property type="match status" value="1"/>
</dbReference>
<evidence type="ECO:0000313" key="14">
    <source>
        <dbReference type="Proteomes" id="UP000235116"/>
    </source>
</evidence>
<comment type="subcellular location">
    <subcellularLocation>
        <location evidence="1">Cell membrane</location>
    </subcellularLocation>
</comment>
<evidence type="ECO:0000256" key="10">
    <source>
        <dbReference type="SAM" id="Phobius"/>
    </source>
</evidence>
<accession>A0A2K9LRA1</accession>
<dbReference type="InterPro" id="IPR002142">
    <property type="entry name" value="Peptidase_S49"/>
</dbReference>
<dbReference type="OrthoDB" id="5614232at2"/>
<dbReference type="CDD" id="cd07023">
    <property type="entry name" value="S49_Sppa_N_C"/>
    <property type="match status" value="1"/>
</dbReference>
<dbReference type="GO" id="GO:0004252">
    <property type="term" value="F:serine-type endopeptidase activity"/>
    <property type="evidence" value="ECO:0007669"/>
    <property type="project" value="InterPro"/>
</dbReference>
<dbReference type="RefSeq" id="WP_101896165.1">
    <property type="nucleotide sequence ID" value="NZ_CP022684.1"/>
</dbReference>